<evidence type="ECO:0000256" key="3">
    <source>
        <dbReference type="ARBA" id="ARBA00021453"/>
    </source>
</evidence>
<keyword evidence="13" id="KW-0396">Initiation factor</keyword>
<evidence type="ECO:0000256" key="6">
    <source>
        <dbReference type="ARBA" id="ARBA00023163"/>
    </source>
</evidence>
<dbReference type="FunFam" id="1.10.10.10:FF:000035">
    <property type="entry name" value="General transcription factor IIF subunit 2"/>
    <property type="match status" value="1"/>
</dbReference>
<dbReference type="InterPro" id="IPR036388">
    <property type="entry name" value="WH-like_DNA-bd_sf"/>
</dbReference>
<evidence type="ECO:0000313" key="13">
    <source>
        <dbReference type="EMBL" id="RJE26949.1"/>
    </source>
</evidence>
<feature type="compositionally biased region" description="Acidic residues" evidence="10">
    <location>
        <begin position="347"/>
        <end position="356"/>
    </location>
</feature>
<dbReference type="OrthoDB" id="26094at2759"/>
<dbReference type="GO" id="GO:0005674">
    <property type="term" value="C:transcription factor TFIIF complex"/>
    <property type="evidence" value="ECO:0007669"/>
    <property type="project" value="InterPro"/>
</dbReference>
<dbReference type="InterPro" id="IPR040504">
    <property type="entry name" value="TFIIF_beta_N"/>
</dbReference>
<dbReference type="Pfam" id="PF02270">
    <property type="entry name" value="TFIIF_beta"/>
    <property type="match status" value="1"/>
</dbReference>
<proteinExistence type="inferred from homology"/>
<feature type="compositionally biased region" description="Acidic residues" evidence="10">
    <location>
        <begin position="364"/>
        <end position="374"/>
    </location>
</feature>
<evidence type="ECO:0000256" key="10">
    <source>
        <dbReference type="SAM" id="MobiDB-lite"/>
    </source>
</evidence>
<keyword evidence="6" id="KW-0804">Transcription</keyword>
<dbReference type="PANTHER" id="PTHR10445">
    <property type="entry name" value="GENERAL TRANSCRIPTION FACTOR IIF SUBUNIT 2"/>
    <property type="match status" value="1"/>
</dbReference>
<dbReference type="Proteomes" id="UP000266188">
    <property type="component" value="Unassembled WGS sequence"/>
</dbReference>
<keyword evidence="14" id="KW-1185">Reference proteome</keyword>
<evidence type="ECO:0000313" key="14">
    <source>
        <dbReference type="Proteomes" id="UP000266188"/>
    </source>
</evidence>
<dbReference type="InterPro" id="IPR003196">
    <property type="entry name" value="TFIIF_beta"/>
</dbReference>
<reference evidence="14" key="1">
    <citation type="submission" date="2017-02" db="EMBL/GenBank/DDBJ databases">
        <authorList>
            <person name="Tafer H."/>
            <person name="Lopandic K."/>
        </authorList>
    </citation>
    <scope>NUCLEOTIDE SEQUENCE [LARGE SCALE GENOMIC DNA]</scope>
    <source>
        <strain evidence="14">CBS 366.77</strain>
    </source>
</reference>
<evidence type="ECO:0000256" key="8">
    <source>
        <dbReference type="ARBA" id="ARBA00081473"/>
    </source>
</evidence>
<organism evidence="13 14">
    <name type="scientific">Aspergillus sclerotialis</name>
    <dbReference type="NCBI Taxonomy" id="2070753"/>
    <lineage>
        <taxon>Eukaryota</taxon>
        <taxon>Fungi</taxon>
        <taxon>Dikarya</taxon>
        <taxon>Ascomycota</taxon>
        <taxon>Pezizomycotina</taxon>
        <taxon>Eurotiomycetes</taxon>
        <taxon>Eurotiomycetidae</taxon>
        <taxon>Eurotiales</taxon>
        <taxon>Aspergillaceae</taxon>
        <taxon>Aspergillus</taxon>
        <taxon>Aspergillus subgen. Polypaecilum</taxon>
    </lineage>
</organism>
<dbReference type="STRING" id="2070753.A0A3A2ZUV6"/>
<evidence type="ECO:0000256" key="4">
    <source>
        <dbReference type="ARBA" id="ARBA00023015"/>
    </source>
</evidence>
<dbReference type="AlphaFoldDB" id="A0A3A2ZUV6"/>
<dbReference type="InterPro" id="IPR036390">
    <property type="entry name" value="WH_DNA-bd_sf"/>
</dbReference>
<dbReference type="SUPFAM" id="SSF50916">
    <property type="entry name" value="Rap30/74 interaction domains"/>
    <property type="match status" value="1"/>
</dbReference>
<dbReference type="Gene3D" id="1.10.10.10">
    <property type="entry name" value="Winged helix-like DNA-binding domain superfamily/Winged helix DNA-binding domain"/>
    <property type="match status" value="1"/>
</dbReference>
<dbReference type="CDD" id="cd07980">
    <property type="entry name" value="TFIIF_beta"/>
    <property type="match status" value="1"/>
</dbReference>
<evidence type="ECO:0000256" key="5">
    <source>
        <dbReference type="ARBA" id="ARBA00023125"/>
    </source>
</evidence>
<keyword evidence="4" id="KW-0805">Transcription regulation</keyword>
<evidence type="ECO:0000256" key="7">
    <source>
        <dbReference type="ARBA" id="ARBA00023242"/>
    </source>
</evidence>
<dbReference type="EMBL" id="MVGC01000012">
    <property type="protein sequence ID" value="RJE26949.1"/>
    <property type="molecule type" value="Genomic_DNA"/>
</dbReference>
<accession>A0A3A2ZUV6</accession>
<keyword evidence="13" id="KW-0648">Protein biosynthesis</keyword>
<dbReference type="GO" id="GO:0006367">
    <property type="term" value="P:transcription initiation at RNA polymerase II promoter"/>
    <property type="evidence" value="ECO:0007669"/>
    <property type="project" value="InterPro"/>
</dbReference>
<dbReference type="SUPFAM" id="SSF46785">
    <property type="entry name" value="Winged helix' DNA-binding domain"/>
    <property type="match status" value="1"/>
</dbReference>
<evidence type="ECO:0000256" key="9">
    <source>
        <dbReference type="ARBA" id="ARBA00081863"/>
    </source>
</evidence>
<feature type="region of interest" description="Disordered" evidence="10">
    <location>
        <begin position="1"/>
        <end position="26"/>
    </location>
</feature>
<feature type="region of interest" description="Disordered" evidence="10">
    <location>
        <begin position="335"/>
        <end position="374"/>
    </location>
</feature>
<comment type="similarity">
    <text evidence="2">Belongs to the TFIIF beta subunit family.</text>
</comment>
<dbReference type="PANTHER" id="PTHR10445:SF0">
    <property type="entry name" value="GENERAL TRANSCRIPTION FACTOR IIF SUBUNIT 2"/>
    <property type="match status" value="1"/>
</dbReference>
<dbReference type="InterPro" id="IPR040450">
    <property type="entry name" value="TFIIF_beta_HTH"/>
</dbReference>
<dbReference type="InterPro" id="IPR011039">
    <property type="entry name" value="TFIIF_interaction"/>
</dbReference>
<sequence length="374" mass="43297">MAAHIKPDPDASSPYIKPDPDSKESVRVSIDEDDLYEDAGDLDFSNAGQNLWLSRVPRSLWEYWSKFDDDEEIEVGTVRVEGGPNDIKRVSLRLHERDDNREIPKDYTLQRQTVNTDIATHLTPNTYLFTEKDLPGHENRMLVFGEARSALYESMKREARKKDRKKKWEPYVRKTIPKQTAIAGRVSEEFNCLPVENEEFQRISEKRALEALKPKRETKFIDKIPGKILQARNALPNERGTFVQTTKPAKVRAQENKTTRMPQNELLDLIYQCFREYKYWPFKTLKARLRQPEAYLKQTLEMVAHLVKSGDFAMTWELKPEAKESSYANTMAYGNAKEELPPGTDYNFDEASEEDPTASGMITDNDDTQFESVI</sequence>
<dbReference type="Pfam" id="PF17683">
    <property type="entry name" value="TFIIF_beta_N"/>
    <property type="match status" value="1"/>
</dbReference>
<dbReference type="GO" id="GO:0003743">
    <property type="term" value="F:translation initiation factor activity"/>
    <property type="evidence" value="ECO:0007669"/>
    <property type="project" value="UniProtKB-KW"/>
</dbReference>
<dbReference type="GO" id="GO:0003677">
    <property type="term" value="F:DNA binding"/>
    <property type="evidence" value="ECO:0007669"/>
    <property type="project" value="UniProtKB-KW"/>
</dbReference>
<feature type="domain" description="TFIIF beta subunit HTH" evidence="11">
    <location>
        <begin position="259"/>
        <end position="323"/>
    </location>
</feature>
<evidence type="ECO:0000259" key="11">
    <source>
        <dbReference type="Pfam" id="PF02270"/>
    </source>
</evidence>
<protein>
    <recommendedName>
        <fullName evidence="3">Transcription initiation factor IIF subunit beta</fullName>
    </recommendedName>
    <alternativeName>
        <fullName evidence="9">TFIIF medium subunit</fullName>
    </alternativeName>
    <alternativeName>
        <fullName evidence="8">TFIIF-beta</fullName>
    </alternativeName>
</protein>
<keyword evidence="7" id="KW-0539">Nucleus</keyword>
<evidence type="ECO:0000256" key="2">
    <source>
        <dbReference type="ARBA" id="ARBA00009543"/>
    </source>
</evidence>
<comment type="subcellular location">
    <subcellularLocation>
        <location evidence="1">Nucleus</location>
    </subcellularLocation>
</comment>
<comment type="caution">
    <text evidence="13">The sequence shown here is derived from an EMBL/GenBank/DDBJ whole genome shotgun (WGS) entry which is preliminary data.</text>
</comment>
<name>A0A3A2ZUV6_9EURO</name>
<feature type="domain" description="TFIIF beta subunit N-terminal" evidence="12">
    <location>
        <begin position="49"/>
        <end position="195"/>
    </location>
</feature>
<keyword evidence="5" id="KW-0238">DNA-binding</keyword>
<gene>
    <name evidence="13" type="ORF">PHISCL_00756</name>
</gene>
<evidence type="ECO:0000256" key="1">
    <source>
        <dbReference type="ARBA" id="ARBA00004123"/>
    </source>
</evidence>
<evidence type="ECO:0000259" key="12">
    <source>
        <dbReference type="Pfam" id="PF17683"/>
    </source>
</evidence>